<evidence type="ECO:0000256" key="3">
    <source>
        <dbReference type="ARBA" id="ARBA00023163"/>
    </source>
</evidence>
<keyword evidence="3" id="KW-0804">Transcription</keyword>
<protein>
    <submittedName>
        <fullName evidence="5">AraC family transcriptional regulator</fullName>
    </submittedName>
</protein>
<keyword evidence="1" id="KW-0805">Transcription regulation</keyword>
<dbReference type="EMBL" id="CP034235">
    <property type="protein sequence ID" value="QGQ98171.1"/>
    <property type="molecule type" value="Genomic_DNA"/>
</dbReference>
<dbReference type="Gene3D" id="2.60.120.10">
    <property type="entry name" value="Jelly Rolls"/>
    <property type="match status" value="1"/>
</dbReference>
<evidence type="ECO:0000256" key="1">
    <source>
        <dbReference type="ARBA" id="ARBA00023015"/>
    </source>
</evidence>
<gene>
    <name evidence="5" type="ORF">EHS13_26435</name>
</gene>
<feature type="domain" description="HTH araC/xylS-type" evidence="4">
    <location>
        <begin position="149"/>
        <end position="247"/>
    </location>
</feature>
<dbReference type="Gene3D" id="1.10.10.60">
    <property type="entry name" value="Homeodomain-like"/>
    <property type="match status" value="2"/>
</dbReference>
<keyword evidence="2" id="KW-0238">DNA-binding</keyword>
<sequence>MNGSLEFFSYRTHETGSYVDFHKHECFELVYYTTGKGTMNLNGELLRYSPHSVTLTRPNYMHDERHEEATEVIFFGFLYDDFPVHLTNAVILDTPEKEILALMLCMKEEILGQKQHYTTRVNLLLNEIILLIGRQSHAPASDNLPEKLFYARRFIDENYTQSIQLHTLAEISGYSNDHFRHLFKKQTGLSPLNYILNKRIDAAKRSLLNSTASVSEIGMDCGFSTTSQFIEMFKRICLKTPLQFRLKGSKD</sequence>
<name>A0A6B8RP83_9BACL</name>
<reference evidence="6" key="1">
    <citation type="submission" date="2018-11" db="EMBL/GenBank/DDBJ databases">
        <title>Complete genome sequence of Paenibacillus sp. ML311-T8.</title>
        <authorList>
            <person name="Nam Y.-D."/>
            <person name="Kang J."/>
            <person name="Chung W.-H."/>
            <person name="Park Y.S."/>
        </authorList>
    </citation>
    <scope>NUCLEOTIDE SEQUENCE [LARGE SCALE GENOMIC DNA]</scope>
    <source>
        <strain evidence="6">ML311-T8</strain>
    </source>
</reference>
<dbReference type="RefSeq" id="WP_155703273.1">
    <property type="nucleotide sequence ID" value="NZ_CP034235.1"/>
</dbReference>
<evidence type="ECO:0000313" key="5">
    <source>
        <dbReference type="EMBL" id="QGQ98171.1"/>
    </source>
</evidence>
<dbReference type="InterPro" id="IPR009057">
    <property type="entry name" value="Homeodomain-like_sf"/>
</dbReference>
<evidence type="ECO:0000259" key="4">
    <source>
        <dbReference type="PROSITE" id="PS01124"/>
    </source>
</evidence>
<dbReference type="PROSITE" id="PS01124">
    <property type="entry name" value="HTH_ARAC_FAMILY_2"/>
    <property type="match status" value="1"/>
</dbReference>
<dbReference type="AlphaFoldDB" id="A0A6B8RP83"/>
<dbReference type="PANTHER" id="PTHR43280">
    <property type="entry name" value="ARAC-FAMILY TRANSCRIPTIONAL REGULATOR"/>
    <property type="match status" value="1"/>
</dbReference>
<evidence type="ECO:0000256" key="2">
    <source>
        <dbReference type="ARBA" id="ARBA00023125"/>
    </source>
</evidence>
<dbReference type="OrthoDB" id="2631408at2"/>
<dbReference type="Pfam" id="PF12833">
    <property type="entry name" value="HTH_18"/>
    <property type="match status" value="1"/>
</dbReference>
<organism evidence="5 6">
    <name type="scientific">Paenibacillus psychroresistens</name>
    <dbReference type="NCBI Taxonomy" id="1778678"/>
    <lineage>
        <taxon>Bacteria</taxon>
        <taxon>Bacillati</taxon>
        <taxon>Bacillota</taxon>
        <taxon>Bacilli</taxon>
        <taxon>Bacillales</taxon>
        <taxon>Paenibacillaceae</taxon>
        <taxon>Paenibacillus</taxon>
    </lineage>
</organism>
<accession>A0A6B8RP83</accession>
<proteinExistence type="predicted"/>
<keyword evidence="6" id="KW-1185">Reference proteome</keyword>
<dbReference type="KEGG" id="ppsc:EHS13_26435"/>
<evidence type="ECO:0000313" key="6">
    <source>
        <dbReference type="Proteomes" id="UP000426246"/>
    </source>
</evidence>
<dbReference type="InterPro" id="IPR014710">
    <property type="entry name" value="RmlC-like_jellyroll"/>
</dbReference>
<dbReference type="InterPro" id="IPR018060">
    <property type="entry name" value="HTH_AraC"/>
</dbReference>
<dbReference type="SUPFAM" id="SSF46689">
    <property type="entry name" value="Homeodomain-like"/>
    <property type="match status" value="2"/>
</dbReference>
<dbReference type="PANTHER" id="PTHR43280:SF2">
    <property type="entry name" value="HTH-TYPE TRANSCRIPTIONAL REGULATOR EXSA"/>
    <property type="match status" value="1"/>
</dbReference>
<dbReference type="SUPFAM" id="SSF51215">
    <property type="entry name" value="Regulatory protein AraC"/>
    <property type="match status" value="1"/>
</dbReference>
<dbReference type="InterPro" id="IPR037923">
    <property type="entry name" value="HTH-like"/>
</dbReference>
<dbReference type="GO" id="GO:0003700">
    <property type="term" value="F:DNA-binding transcription factor activity"/>
    <property type="evidence" value="ECO:0007669"/>
    <property type="project" value="InterPro"/>
</dbReference>
<dbReference type="Proteomes" id="UP000426246">
    <property type="component" value="Chromosome"/>
</dbReference>
<dbReference type="SMART" id="SM00342">
    <property type="entry name" value="HTH_ARAC"/>
    <property type="match status" value="1"/>
</dbReference>
<dbReference type="GO" id="GO:0043565">
    <property type="term" value="F:sequence-specific DNA binding"/>
    <property type="evidence" value="ECO:0007669"/>
    <property type="project" value="InterPro"/>
</dbReference>